<dbReference type="EMBL" id="JAMTCS010000006">
    <property type="protein sequence ID" value="MCP2264958.1"/>
    <property type="molecule type" value="Genomic_DNA"/>
</dbReference>
<dbReference type="InterPro" id="IPR013739">
    <property type="entry name" value="Beta_galactosidase_C"/>
</dbReference>
<gene>
    <name evidence="12" type="ORF">APR03_002301</name>
</gene>
<evidence type="ECO:0000313" key="13">
    <source>
        <dbReference type="Proteomes" id="UP001139493"/>
    </source>
</evidence>
<dbReference type="CDD" id="cd03143">
    <property type="entry name" value="A4_beta-galactosidase_middle_domain"/>
    <property type="match status" value="1"/>
</dbReference>
<feature type="binding site" evidence="8">
    <location>
        <position position="163"/>
    </location>
    <ligand>
        <name>substrate</name>
    </ligand>
</feature>
<keyword evidence="5 6" id="KW-0326">Glycosidase</keyword>
<evidence type="ECO:0000256" key="5">
    <source>
        <dbReference type="ARBA" id="ARBA00023295"/>
    </source>
</evidence>
<dbReference type="RefSeq" id="WP_253835840.1">
    <property type="nucleotide sequence ID" value="NZ_JAMTCS010000006.1"/>
</dbReference>
<dbReference type="InterPro" id="IPR013780">
    <property type="entry name" value="Glyco_hydro_b"/>
</dbReference>
<keyword evidence="13" id="KW-1185">Reference proteome</keyword>
<feature type="binding site" evidence="8">
    <location>
        <position position="125"/>
    </location>
    <ligand>
        <name>substrate</name>
    </ligand>
</feature>
<evidence type="ECO:0000256" key="4">
    <source>
        <dbReference type="ARBA" id="ARBA00022801"/>
    </source>
</evidence>
<dbReference type="Pfam" id="PF08533">
    <property type="entry name" value="Glyco_hydro_42C"/>
    <property type="match status" value="1"/>
</dbReference>
<dbReference type="Gene3D" id="3.40.50.880">
    <property type="match status" value="1"/>
</dbReference>
<dbReference type="PANTHER" id="PTHR36447">
    <property type="entry name" value="BETA-GALACTOSIDASE GANA"/>
    <property type="match status" value="1"/>
</dbReference>
<dbReference type="AlphaFoldDB" id="A0A9X2G3S6"/>
<feature type="domain" description="Beta-galactosidase trimerisation" evidence="10">
    <location>
        <begin position="408"/>
        <end position="624"/>
    </location>
</feature>
<dbReference type="InterPro" id="IPR013529">
    <property type="entry name" value="Glyco_hydro_42_N"/>
</dbReference>
<dbReference type="GO" id="GO:0004565">
    <property type="term" value="F:beta-galactosidase activity"/>
    <property type="evidence" value="ECO:0007669"/>
    <property type="project" value="UniProtKB-EC"/>
</dbReference>
<evidence type="ECO:0000256" key="2">
    <source>
        <dbReference type="ARBA" id="ARBA00005940"/>
    </source>
</evidence>
<evidence type="ECO:0000259" key="9">
    <source>
        <dbReference type="Pfam" id="PF02449"/>
    </source>
</evidence>
<keyword evidence="4 6" id="KW-0378">Hydrolase</keyword>
<dbReference type="Gene3D" id="2.60.40.1180">
    <property type="entry name" value="Golgi alpha-mannosidase II"/>
    <property type="match status" value="1"/>
</dbReference>
<dbReference type="InterPro" id="IPR017853">
    <property type="entry name" value="GH"/>
</dbReference>
<dbReference type="InterPro" id="IPR029062">
    <property type="entry name" value="Class_I_gatase-like"/>
</dbReference>
<organism evidence="12 13">
    <name type="scientific">Promicromonospora thailandica</name>
    <dbReference type="NCBI Taxonomy" id="765201"/>
    <lineage>
        <taxon>Bacteria</taxon>
        <taxon>Bacillati</taxon>
        <taxon>Actinomycetota</taxon>
        <taxon>Actinomycetes</taxon>
        <taxon>Micrococcales</taxon>
        <taxon>Promicromonosporaceae</taxon>
        <taxon>Promicromonospora</taxon>
    </lineage>
</organism>
<dbReference type="PIRSF" id="PIRSF001084">
    <property type="entry name" value="B-galactosidase"/>
    <property type="match status" value="1"/>
</dbReference>
<evidence type="ECO:0000259" key="11">
    <source>
        <dbReference type="Pfam" id="PF08533"/>
    </source>
</evidence>
<sequence length="692" mass="74958">MPKTSTFVPGPRFDGWLPGVDRIAYGGDYNPEQWPEEVWAEDVRLMNEAGVNLVSLGIFSWALLEPREGEFDFGWLDRVIGLLHEGGIRILLATPTAAPPAWLYAKHPDARVVDRDGTSMGPGGRGLLAPTAPAYREAALRITRALAERYGDHPALAGWHVHNEYGAPVMFDYSVHAQRAFRVWLRARYGTLDALNAAWGTAFWGQHYADWEHVQVPAATTTPANPAQQLDFARFSDAALRECFVAERDAVREHSSVPVTTNFMATICPWTDLFAWAKEVDVVANDHYLWAADPRGYVGLSMAADLTRSVAGGKPWILMEHSTSAVNWQERNVAKGPGEMARNSLAHLARGADGIMFFQWRASRSGAEKFHSAMLPHAGTGSRVWREVTELGANLGRLTELRGSRVHADVALVWDDESFWAQGLEYRPSADAQPRERVDAFYDRLWRDGHTVDLVKPGQDLSGYKLVVAPASYLLSTADAANLTAYVEAGGTLLVSYFSGIVDEHDAVHPGGFMAPLRDALGVWVEEFLPLRAQESLTVAYRAGAAGAGAASTDTVDLTGTVWADDLVLAGAEPVGTYTDGPKPGGAAITRHRHGAGTGWYVSTNLDVETLATVMADVYAGAGLAPSRTVEGLEVVRRTSDDAVQYTVAINHTDDDATLPLEGATTDLLTGAALTGDVPVPAGGVRVLRSRP</sequence>
<dbReference type="SUPFAM" id="SSF51445">
    <property type="entry name" value="(Trans)glycosidases"/>
    <property type="match status" value="1"/>
</dbReference>
<feature type="domain" description="Beta-galactosidase C-terminal" evidence="11">
    <location>
        <begin position="632"/>
        <end position="689"/>
    </location>
</feature>
<name>A0A9X2G3S6_9MICO</name>
<dbReference type="GO" id="GO:0006012">
    <property type="term" value="P:galactose metabolic process"/>
    <property type="evidence" value="ECO:0007669"/>
    <property type="project" value="InterPro"/>
</dbReference>
<dbReference type="EC" id="3.2.1.23" evidence="3 6"/>
<evidence type="ECO:0000256" key="8">
    <source>
        <dbReference type="PIRSR" id="PIRSR001084-2"/>
    </source>
</evidence>
<comment type="catalytic activity">
    <reaction evidence="1 6">
        <text>Hydrolysis of terminal non-reducing beta-D-galactose residues in beta-D-galactosides.</text>
        <dbReference type="EC" id="3.2.1.23"/>
    </reaction>
</comment>
<evidence type="ECO:0000256" key="6">
    <source>
        <dbReference type="PIRNR" id="PIRNR001084"/>
    </source>
</evidence>
<accession>A0A9X2G3S6</accession>
<protein>
    <recommendedName>
        <fullName evidence="3 6">Beta-galactosidase</fullName>
        <shortName evidence="6">Beta-gal</shortName>
        <ecNumber evidence="3 6">3.2.1.23</ecNumber>
    </recommendedName>
</protein>
<comment type="similarity">
    <text evidence="2 6">Belongs to the glycosyl hydrolase 42 family.</text>
</comment>
<dbReference type="GO" id="GO:0009341">
    <property type="term" value="C:beta-galactosidase complex"/>
    <property type="evidence" value="ECO:0007669"/>
    <property type="project" value="InterPro"/>
</dbReference>
<proteinExistence type="inferred from homology"/>
<evidence type="ECO:0000313" key="12">
    <source>
        <dbReference type="EMBL" id="MCP2264958.1"/>
    </source>
</evidence>
<reference evidence="12" key="1">
    <citation type="submission" date="2022-06" db="EMBL/GenBank/DDBJ databases">
        <title>Genomic Encyclopedia of Archaeal and Bacterial Type Strains, Phase II (KMG-II): from individual species to whole genera.</title>
        <authorList>
            <person name="Goeker M."/>
        </authorList>
    </citation>
    <scope>NUCLEOTIDE SEQUENCE</scope>
    <source>
        <strain evidence="12">DSM 26652</strain>
    </source>
</reference>
<dbReference type="SUPFAM" id="SSF52317">
    <property type="entry name" value="Class I glutamine amidotransferase-like"/>
    <property type="match status" value="1"/>
</dbReference>
<comment type="caution">
    <text evidence="12">The sequence shown here is derived from an EMBL/GenBank/DDBJ whole genome shotgun (WGS) entry which is preliminary data.</text>
</comment>
<evidence type="ECO:0000256" key="1">
    <source>
        <dbReference type="ARBA" id="ARBA00001412"/>
    </source>
</evidence>
<dbReference type="Pfam" id="PF08532">
    <property type="entry name" value="Glyco_hydro_42M"/>
    <property type="match status" value="1"/>
</dbReference>
<dbReference type="InterPro" id="IPR003476">
    <property type="entry name" value="Glyco_hydro_42"/>
</dbReference>
<feature type="domain" description="Glycoside hydrolase family 42 N-terminal" evidence="9">
    <location>
        <begin position="28"/>
        <end position="396"/>
    </location>
</feature>
<dbReference type="PANTHER" id="PTHR36447:SF1">
    <property type="entry name" value="BETA-GALACTOSIDASE GANA"/>
    <property type="match status" value="1"/>
</dbReference>
<evidence type="ECO:0000256" key="3">
    <source>
        <dbReference type="ARBA" id="ARBA00012756"/>
    </source>
</evidence>
<feature type="binding site" evidence="8">
    <location>
        <position position="328"/>
    </location>
    <ligand>
        <name>substrate</name>
    </ligand>
</feature>
<dbReference type="Gene3D" id="3.20.20.80">
    <property type="entry name" value="Glycosidases"/>
    <property type="match status" value="1"/>
</dbReference>
<dbReference type="Pfam" id="PF02449">
    <property type="entry name" value="Glyco_hydro_42"/>
    <property type="match status" value="1"/>
</dbReference>
<evidence type="ECO:0000256" key="7">
    <source>
        <dbReference type="PIRSR" id="PIRSR001084-1"/>
    </source>
</evidence>
<dbReference type="Proteomes" id="UP001139493">
    <property type="component" value="Unassembled WGS sequence"/>
</dbReference>
<feature type="active site" description="Nucleophile" evidence="7">
    <location>
        <position position="320"/>
    </location>
</feature>
<dbReference type="InterPro" id="IPR013738">
    <property type="entry name" value="Beta_galactosidase_Trimer"/>
</dbReference>
<feature type="active site" description="Proton donor" evidence="7">
    <location>
        <position position="164"/>
    </location>
</feature>
<evidence type="ECO:0000259" key="10">
    <source>
        <dbReference type="Pfam" id="PF08532"/>
    </source>
</evidence>